<organism evidence="1 2">
    <name type="scientific">Pullulanibacillus pueri</name>
    <dbReference type="NCBI Taxonomy" id="1437324"/>
    <lineage>
        <taxon>Bacteria</taxon>
        <taxon>Bacillati</taxon>
        <taxon>Bacillota</taxon>
        <taxon>Bacilli</taxon>
        <taxon>Bacillales</taxon>
        <taxon>Sporolactobacillaceae</taxon>
        <taxon>Pullulanibacillus</taxon>
    </lineage>
</organism>
<name>A0A8J2ZTY4_9BACL</name>
<keyword evidence="2" id="KW-1185">Reference proteome</keyword>
<accession>A0A8J2ZTY4</accession>
<reference evidence="1" key="1">
    <citation type="journal article" date="2014" name="Int. J. Syst. Evol. Microbiol.">
        <title>Complete genome sequence of Corynebacterium casei LMG S-19264T (=DSM 44701T), isolated from a smear-ripened cheese.</title>
        <authorList>
            <consortium name="US DOE Joint Genome Institute (JGI-PGF)"/>
            <person name="Walter F."/>
            <person name="Albersmeier A."/>
            <person name="Kalinowski J."/>
            <person name="Ruckert C."/>
        </authorList>
    </citation>
    <scope>NUCLEOTIDE SEQUENCE</scope>
    <source>
        <strain evidence="1">CGMCC 1.12777</strain>
    </source>
</reference>
<dbReference type="RefSeq" id="WP_188496431.1">
    <property type="nucleotide sequence ID" value="NZ_BMFV01000006.1"/>
</dbReference>
<dbReference type="Proteomes" id="UP000656813">
    <property type="component" value="Unassembled WGS sequence"/>
</dbReference>
<sequence>MIHDSATLSEQTELSYGHLLLAENSVIKRHIASDTEAYIYRNVRIMAAEERKAIRLKILKDIDQVLCATLNIFPLYRNRAIFNKHETLQNVDINAEGWIDFDRLWFKE</sequence>
<protein>
    <submittedName>
        <fullName evidence="1">Uncharacterized protein</fullName>
    </submittedName>
</protein>
<gene>
    <name evidence="1" type="ORF">GCM10007096_11380</name>
</gene>
<comment type="caution">
    <text evidence="1">The sequence shown here is derived from an EMBL/GenBank/DDBJ whole genome shotgun (WGS) entry which is preliminary data.</text>
</comment>
<dbReference type="AlphaFoldDB" id="A0A8J2ZTY4"/>
<dbReference type="EMBL" id="BMFV01000006">
    <property type="protein sequence ID" value="GGH78247.1"/>
    <property type="molecule type" value="Genomic_DNA"/>
</dbReference>
<reference evidence="1" key="2">
    <citation type="submission" date="2020-09" db="EMBL/GenBank/DDBJ databases">
        <authorList>
            <person name="Sun Q."/>
            <person name="Zhou Y."/>
        </authorList>
    </citation>
    <scope>NUCLEOTIDE SEQUENCE</scope>
    <source>
        <strain evidence="1">CGMCC 1.12777</strain>
    </source>
</reference>
<proteinExistence type="predicted"/>
<evidence type="ECO:0000313" key="2">
    <source>
        <dbReference type="Proteomes" id="UP000656813"/>
    </source>
</evidence>
<evidence type="ECO:0000313" key="1">
    <source>
        <dbReference type="EMBL" id="GGH78247.1"/>
    </source>
</evidence>